<reference evidence="1" key="1">
    <citation type="submission" date="2014-05" db="EMBL/GenBank/DDBJ databases">
        <authorList>
            <person name="Chronopoulou M."/>
        </authorList>
    </citation>
    <scope>NUCLEOTIDE SEQUENCE</scope>
    <source>
        <tissue evidence="1">Whole organism</tissue>
    </source>
</reference>
<dbReference type="EMBL" id="HACA01028528">
    <property type="protein sequence ID" value="CDW45889.1"/>
    <property type="molecule type" value="Transcribed_RNA"/>
</dbReference>
<proteinExistence type="predicted"/>
<accession>A0A0K2V5Z3</accession>
<sequence>MMIVTHVKTWKHSRKTHCCKFFFGTSPFSTSLCLHYMSRYHICVIDCIREIIDGVSQYNFVFLVTANARRANKTSGRFLFTHNRNDIIDVKEE</sequence>
<dbReference type="AlphaFoldDB" id="A0A0K2V5Z3"/>
<organism evidence="1">
    <name type="scientific">Lepeophtheirus salmonis</name>
    <name type="common">Salmon louse</name>
    <name type="synonym">Caligus salmonis</name>
    <dbReference type="NCBI Taxonomy" id="72036"/>
    <lineage>
        <taxon>Eukaryota</taxon>
        <taxon>Metazoa</taxon>
        <taxon>Ecdysozoa</taxon>
        <taxon>Arthropoda</taxon>
        <taxon>Crustacea</taxon>
        <taxon>Multicrustacea</taxon>
        <taxon>Hexanauplia</taxon>
        <taxon>Copepoda</taxon>
        <taxon>Siphonostomatoida</taxon>
        <taxon>Caligidae</taxon>
        <taxon>Lepeophtheirus</taxon>
    </lineage>
</organism>
<evidence type="ECO:0000313" key="1">
    <source>
        <dbReference type="EMBL" id="CDW45889.1"/>
    </source>
</evidence>
<name>A0A0K2V5Z3_LEPSM</name>
<protein>
    <submittedName>
        <fullName evidence="1">Uncharacterized protein</fullName>
    </submittedName>
</protein>